<dbReference type="PANTHER" id="PTHR42756">
    <property type="entry name" value="TRANSCRIPTIONAL REGULATOR, MARR"/>
    <property type="match status" value="1"/>
</dbReference>
<dbReference type="PRINTS" id="PR00598">
    <property type="entry name" value="HTHMARR"/>
</dbReference>
<dbReference type="Pfam" id="PF01047">
    <property type="entry name" value="MarR"/>
    <property type="match status" value="1"/>
</dbReference>
<dbReference type="GO" id="GO:0003677">
    <property type="term" value="F:DNA binding"/>
    <property type="evidence" value="ECO:0007669"/>
    <property type="project" value="UniProtKB-KW"/>
</dbReference>
<sequence>MAYKILGKYLSDLNRDFIKHIDLKLQEYQLTLNMWRCMMAIQKNKECNLKDIAELLDVDRAIITRNIKKLESLNYIIKEKGSNDNRFFDLYVTKEGLSILNSINEYQDKWYEKVTKDFNKQESEDLINLLEKLCNNI</sequence>
<feature type="domain" description="HTH marR-type" evidence="4">
    <location>
        <begin position="1"/>
        <end position="135"/>
    </location>
</feature>
<evidence type="ECO:0000256" key="3">
    <source>
        <dbReference type="ARBA" id="ARBA00023163"/>
    </source>
</evidence>
<reference evidence="5" key="1">
    <citation type="submission" date="2019-08" db="EMBL/GenBank/DDBJ databases">
        <authorList>
            <person name="Kucharzyk K."/>
            <person name="Murdoch R.W."/>
            <person name="Higgins S."/>
            <person name="Loffler F."/>
        </authorList>
    </citation>
    <scope>NUCLEOTIDE SEQUENCE</scope>
</reference>
<dbReference type="PROSITE" id="PS50995">
    <property type="entry name" value="HTH_MARR_2"/>
    <property type="match status" value="1"/>
</dbReference>
<gene>
    <name evidence="5" type="primary">mexR_2</name>
    <name evidence="5" type="ORF">SDC9_138901</name>
</gene>
<keyword evidence="3" id="KW-0804">Transcription</keyword>
<dbReference type="InterPro" id="IPR000835">
    <property type="entry name" value="HTH_MarR-typ"/>
</dbReference>
<proteinExistence type="predicted"/>
<evidence type="ECO:0000259" key="4">
    <source>
        <dbReference type="PROSITE" id="PS50995"/>
    </source>
</evidence>
<organism evidence="5">
    <name type="scientific">bioreactor metagenome</name>
    <dbReference type="NCBI Taxonomy" id="1076179"/>
    <lineage>
        <taxon>unclassified sequences</taxon>
        <taxon>metagenomes</taxon>
        <taxon>ecological metagenomes</taxon>
    </lineage>
</organism>
<evidence type="ECO:0000313" key="5">
    <source>
        <dbReference type="EMBL" id="MPM91767.1"/>
    </source>
</evidence>
<dbReference type="Gene3D" id="1.10.10.10">
    <property type="entry name" value="Winged helix-like DNA-binding domain superfamily/Winged helix DNA-binding domain"/>
    <property type="match status" value="1"/>
</dbReference>
<comment type="caution">
    <text evidence="5">The sequence shown here is derived from an EMBL/GenBank/DDBJ whole genome shotgun (WGS) entry which is preliminary data.</text>
</comment>
<keyword evidence="2" id="KW-0238">DNA-binding</keyword>
<protein>
    <submittedName>
        <fullName evidence="5">Multidrug resistance operon repressor</fullName>
    </submittedName>
</protein>
<dbReference type="InterPro" id="IPR036388">
    <property type="entry name" value="WH-like_DNA-bd_sf"/>
</dbReference>
<dbReference type="AlphaFoldDB" id="A0A645DR12"/>
<accession>A0A645DR12</accession>
<name>A0A645DR12_9ZZZZ</name>
<dbReference type="GO" id="GO:0003700">
    <property type="term" value="F:DNA-binding transcription factor activity"/>
    <property type="evidence" value="ECO:0007669"/>
    <property type="project" value="InterPro"/>
</dbReference>
<dbReference type="SMART" id="SM00347">
    <property type="entry name" value="HTH_MARR"/>
    <property type="match status" value="1"/>
</dbReference>
<evidence type="ECO:0000256" key="1">
    <source>
        <dbReference type="ARBA" id="ARBA00023015"/>
    </source>
</evidence>
<evidence type="ECO:0000256" key="2">
    <source>
        <dbReference type="ARBA" id="ARBA00023125"/>
    </source>
</evidence>
<dbReference type="SUPFAM" id="SSF46785">
    <property type="entry name" value="Winged helix' DNA-binding domain"/>
    <property type="match status" value="1"/>
</dbReference>
<dbReference type="PANTHER" id="PTHR42756:SF1">
    <property type="entry name" value="TRANSCRIPTIONAL REPRESSOR OF EMRAB OPERON"/>
    <property type="match status" value="1"/>
</dbReference>
<dbReference type="EMBL" id="VSSQ01038781">
    <property type="protein sequence ID" value="MPM91767.1"/>
    <property type="molecule type" value="Genomic_DNA"/>
</dbReference>
<keyword evidence="1" id="KW-0805">Transcription regulation</keyword>
<dbReference type="InterPro" id="IPR036390">
    <property type="entry name" value="WH_DNA-bd_sf"/>
</dbReference>